<organism evidence="2 5">
    <name type="scientific">Rotaria magnacalcarata</name>
    <dbReference type="NCBI Taxonomy" id="392030"/>
    <lineage>
        <taxon>Eukaryota</taxon>
        <taxon>Metazoa</taxon>
        <taxon>Spiralia</taxon>
        <taxon>Gnathifera</taxon>
        <taxon>Rotifera</taxon>
        <taxon>Eurotatoria</taxon>
        <taxon>Bdelloidea</taxon>
        <taxon>Philodinida</taxon>
        <taxon>Philodinidae</taxon>
        <taxon>Rotaria</taxon>
    </lineage>
</organism>
<gene>
    <name evidence="4" type="ORF">BYL167_LOCUS55439</name>
    <name evidence="3" type="ORF">GIL414_LOCUS49459</name>
    <name evidence="2" type="ORF">KQP761_LOCUS13418</name>
</gene>
<evidence type="ECO:0000313" key="5">
    <source>
        <dbReference type="Proteomes" id="UP000663834"/>
    </source>
</evidence>
<evidence type="ECO:0000256" key="1">
    <source>
        <dbReference type="SAM" id="MobiDB-lite"/>
    </source>
</evidence>
<dbReference type="Proteomes" id="UP000663834">
    <property type="component" value="Unassembled WGS sequence"/>
</dbReference>
<feature type="region of interest" description="Disordered" evidence="1">
    <location>
        <begin position="240"/>
        <end position="288"/>
    </location>
</feature>
<dbReference type="Proteomes" id="UP000681967">
    <property type="component" value="Unassembled WGS sequence"/>
</dbReference>
<dbReference type="AlphaFoldDB" id="A0A815RJA3"/>
<dbReference type="Proteomes" id="UP000681720">
    <property type="component" value="Unassembled WGS sequence"/>
</dbReference>
<reference evidence="2" key="1">
    <citation type="submission" date="2021-02" db="EMBL/GenBank/DDBJ databases">
        <authorList>
            <person name="Nowell W R."/>
        </authorList>
    </citation>
    <scope>NUCLEOTIDE SEQUENCE</scope>
</reference>
<dbReference type="EMBL" id="CAJOBJ010162702">
    <property type="protein sequence ID" value="CAF4852407.1"/>
    <property type="molecule type" value="Genomic_DNA"/>
</dbReference>
<sequence length="288" mass="32277">MNGSTHINTSILPMNVFDLQHDDFYSFVELYCGSIQAKILKLQLISDASTLIECSDPTEILQYNGEKLNDLKHKSCLITNDGNCIVLPGIVASFKTLKKCLLKKLEEDTKKNRKNISNNSTLPNTPIVNQVKSIDELRNHLMDTINQWFINNRADFNLIDNSTLEANTDYKIEFRTSSNGSQSAIIICGCGSKSTLARTINTGYFQASNYYRHIERCNCSTMLKKLNDKCDLEMVNEQNNSSINTSNSTTILPTSISTDGCSGNSSSKKRTASTSVRTSRRSTKRRRV</sequence>
<feature type="compositionally biased region" description="Low complexity" evidence="1">
    <location>
        <begin position="240"/>
        <end position="258"/>
    </location>
</feature>
<dbReference type="EMBL" id="CAJNOW010006208">
    <property type="protein sequence ID" value="CAF1478172.1"/>
    <property type="molecule type" value="Genomic_DNA"/>
</dbReference>
<dbReference type="OrthoDB" id="10059722at2759"/>
<feature type="compositionally biased region" description="Basic residues" evidence="1">
    <location>
        <begin position="278"/>
        <end position="288"/>
    </location>
</feature>
<evidence type="ECO:0000313" key="2">
    <source>
        <dbReference type="EMBL" id="CAF1478172.1"/>
    </source>
</evidence>
<name>A0A815RJA3_9BILA</name>
<protein>
    <submittedName>
        <fullName evidence="2">Uncharacterized protein</fullName>
    </submittedName>
</protein>
<accession>A0A815RJA3</accession>
<comment type="caution">
    <text evidence="2">The sequence shown here is derived from an EMBL/GenBank/DDBJ whole genome shotgun (WGS) entry which is preliminary data.</text>
</comment>
<evidence type="ECO:0000313" key="3">
    <source>
        <dbReference type="EMBL" id="CAF4852407.1"/>
    </source>
</evidence>
<dbReference type="EMBL" id="CAJOBH010206867">
    <property type="protein sequence ID" value="CAF5001265.1"/>
    <property type="molecule type" value="Genomic_DNA"/>
</dbReference>
<proteinExistence type="predicted"/>
<evidence type="ECO:0000313" key="4">
    <source>
        <dbReference type="EMBL" id="CAF5001265.1"/>
    </source>
</evidence>